<feature type="binding site" evidence="2">
    <location>
        <position position="29"/>
    </location>
    <ligand>
        <name>substrate</name>
    </ligand>
</feature>
<dbReference type="InterPro" id="IPR051044">
    <property type="entry name" value="MAG_DAG_Lipase"/>
</dbReference>
<feature type="active site" description="Nucleophile" evidence="1">
    <location>
        <position position="98"/>
    </location>
</feature>
<evidence type="ECO:0000256" key="1">
    <source>
        <dbReference type="PIRSR" id="PIRSR017388-1"/>
    </source>
</evidence>
<dbReference type="SUPFAM" id="SSF53474">
    <property type="entry name" value="alpha/beta-Hydrolases"/>
    <property type="match status" value="1"/>
</dbReference>
<dbReference type="EMBL" id="PEBX01000134">
    <property type="protein sequence ID" value="PTQ55344.1"/>
    <property type="molecule type" value="Genomic_DNA"/>
</dbReference>
<organism evidence="4 5">
    <name type="scientific">Candidatus Carbonibacillus altaicus</name>
    <dbReference type="NCBI Taxonomy" id="2163959"/>
    <lineage>
        <taxon>Bacteria</taxon>
        <taxon>Bacillati</taxon>
        <taxon>Bacillota</taxon>
        <taxon>Bacilli</taxon>
        <taxon>Bacillales</taxon>
        <taxon>Candidatus Carbonibacillus</taxon>
    </lineage>
</organism>
<dbReference type="Gene3D" id="3.40.50.1820">
    <property type="entry name" value="alpha/beta hydrolase"/>
    <property type="match status" value="1"/>
</dbReference>
<reference evidence="5" key="1">
    <citation type="journal article" date="2018" name="Sci. Rep.">
        <title>Lignite coal burning seam in the remote Altai Mountains harbors a hydrogen-driven thermophilic microbial community.</title>
        <authorList>
            <person name="Kadnikov V.V."/>
            <person name="Mardanov A.V."/>
            <person name="Ivasenko D.A."/>
            <person name="Antsiferov D.V."/>
            <person name="Beletsky A.V."/>
            <person name="Karnachuk O.V."/>
            <person name="Ravin N.V."/>
        </authorList>
    </citation>
    <scope>NUCLEOTIDE SEQUENCE [LARGE SCALE GENOMIC DNA]</scope>
</reference>
<dbReference type="PIRSF" id="PIRSF017388">
    <property type="entry name" value="Esterase_lipase"/>
    <property type="match status" value="1"/>
</dbReference>
<evidence type="ECO:0000256" key="2">
    <source>
        <dbReference type="PIRSR" id="PIRSR017388-2"/>
    </source>
</evidence>
<dbReference type="InterPro" id="IPR029058">
    <property type="entry name" value="AB_hydrolase_fold"/>
</dbReference>
<feature type="domain" description="Serine aminopeptidase S33" evidence="3">
    <location>
        <begin position="21"/>
        <end position="235"/>
    </location>
</feature>
<dbReference type="Pfam" id="PF12146">
    <property type="entry name" value="Hydrolase_4"/>
    <property type="match status" value="1"/>
</dbReference>
<evidence type="ECO:0000259" key="3">
    <source>
        <dbReference type="Pfam" id="PF12146"/>
    </source>
</evidence>
<dbReference type="InterPro" id="IPR012354">
    <property type="entry name" value="Esterase_lipase"/>
</dbReference>
<feature type="active site" description="Charge relay system" evidence="1">
    <location>
        <position position="197"/>
    </location>
</feature>
<accession>A0A2R6XY41</accession>
<feature type="binding site" evidence="2">
    <location>
        <position position="99"/>
    </location>
    <ligand>
        <name>substrate</name>
    </ligand>
</feature>
<feature type="active site" description="Charge relay system" evidence="1">
    <location>
        <position position="229"/>
    </location>
</feature>
<name>A0A2R6XY41_9BACL</name>
<protein>
    <submittedName>
        <fullName evidence="4">Putative esterase/lipase</fullName>
    </submittedName>
</protein>
<dbReference type="PANTHER" id="PTHR11614">
    <property type="entry name" value="PHOSPHOLIPASE-RELATED"/>
    <property type="match status" value="1"/>
</dbReference>
<evidence type="ECO:0000313" key="5">
    <source>
        <dbReference type="Proteomes" id="UP000244338"/>
    </source>
</evidence>
<proteinExistence type="predicted"/>
<dbReference type="Proteomes" id="UP000244338">
    <property type="component" value="Unassembled WGS sequence"/>
</dbReference>
<dbReference type="AlphaFoldDB" id="A0A2R6XY41"/>
<gene>
    <name evidence="4" type="ORF">BSOLF_2420</name>
</gene>
<sequence>MGKETIERRRAEPIRLAGGSAALLLIHGFTGTTEEFRPMADYFHAKGLSIYAPLLPGHGTSPEEMAKTRWTDWWQAVVDAYQTLQREGHTPIYVSGLSMGGALSLYLAAKVRPAAVFSLAAPIRFRDKRAYVARYFYRLRPYLPRDGQKPEHIERYLIPYDRTPVRSVAELVALLRRVRRSLPAVTVPTFIAQGRQDETIIPEDATLIYHSIGTFAEQKVLKWYDASSHLIILDHDQAQLFEDMWAFMQNL</sequence>
<comment type="caution">
    <text evidence="4">The sequence shown here is derived from an EMBL/GenBank/DDBJ whole genome shotgun (WGS) entry which is preliminary data.</text>
</comment>
<evidence type="ECO:0000313" key="4">
    <source>
        <dbReference type="EMBL" id="PTQ55344.1"/>
    </source>
</evidence>
<dbReference type="InterPro" id="IPR022742">
    <property type="entry name" value="Hydrolase_4"/>
</dbReference>
<dbReference type="GO" id="GO:0052689">
    <property type="term" value="F:carboxylic ester hydrolase activity"/>
    <property type="evidence" value="ECO:0007669"/>
    <property type="project" value="InterPro"/>
</dbReference>